<dbReference type="SUPFAM" id="SSF54695">
    <property type="entry name" value="POZ domain"/>
    <property type="match status" value="1"/>
</dbReference>
<proteinExistence type="predicted"/>
<dbReference type="Proteomes" id="UP000230750">
    <property type="component" value="Unassembled WGS sequence"/>
</dbReference>
<dbReference type="Pfam" id="PF00651">
    <property type="entry name" value="BTB"/>
    <property type="match status" value="1"/>
</dbReference>
<dbReference type="Gene3D" id="3.30.710.10">
    <property type="entry name" value="Potassium Channel Kv1.1, Chain A"/>
    <property type="match status" value="1"/>
</dbReference>
<dbReference type="AlphaFoldDB" id="A0A2G8JPC7"/>
<reference evidence="2 3" key="1">
    <citation type="journal article" date="2017" name="PLoS Biol.">
        <title>The sea cucumber genome provides insights into morphological evolution and visceral regeneration.</title>
        <authorList>
            <person name="Zhang X."/>
            <person name="Sun L."/>
            <person name="Yuan J."/>
            <person name="Sun Y."/>
            <person name="Gao Y."/>
            <person name="Zhang L."/>
            <person name="Li S."/>
            <person name="Dai H."/>
            <person name="Hamel J.F."/>
            <person name="Liu C."/>
            <person name="Yu Y."/>
            <person name="Liu S."/>
            <person name="Lin W."/>
            <person name="Guo K."/>
            <person name="Jin S."/>
            <person name="Xu P."/>
            <person name="Storey K.B."/>
            <person name="Huan P."/>
            <person name="Zhang T."/>
            <person name="Zhou Y."/>
            <person name="Zhang J."/>
            <person name="Lin C."/>
            <person name="Li X."/>
            <person name="Xing L."/>
            <person name="Huo D."/>
            <person name="Sun M."/>
            <person name="Wang L."/>
            <person name="Mercier A."/>
            <person name="Li F."/>
            <person name="Yang H."/>
            <person name="Xiang J."/>
        </authorList>
    </citation>
    <scope>NUCLEOTIDE SEQUENCE [LARGE SCALE GENOMIC DNA]</scope>
    <source>
        <strain evidence="2">Shaxun</strain>
        <tissue evidence="2">Muscle</tissue>
    </source>
</reference>
<dbReference type="OrthoDB" id="2359033at2759"/>
<accession>A0A2G8JPC7</accession>
<comment type="caution">
    <text evidence="2">The sequence shown here is derived from an EMBL/GenBank/DDBJ whole genome shotgun (WGS) entry which is preliminary data.</text>
</comment>
<keyword evidence="3" id="KW-1185">Reference proteome</keyword>
<evidence type="ECO:0000313" key="2">
    <source>
        <dbReference type="EMBL" id="PIK37626.1"/>
    </source>
</evidence>
<dbReference type="InterPro" id="IPR000210">
    <property type="entry name" value="BTB/POZ_dom"/>
</dbReference>
<organism evidence="2 3">
    <name type="scientific">Stichopus japonicus</name>
    <name type="common">Sea cucumber</name>
    <dbReference type="NCBI Taxonomy" id="307972"/>
    <lineage>
        <taxon>Eukaryota</taxon>
        <taxon>Metazoa</taxon>
        <taxon>Echinodermata</taxon>
        <taxon>Eleutherozoa</taxon>
        <taxon>Echinozoa</taxon>
        <taxon>Holothuroidea</taxon>
        <taxon>Aspidochirotacea</taxon>
        <taxon>Aspidochirotida</taxon>
        <taxon>Stichopodidae</taxon>
        <taxon>Apostichopus</taxon>
    </lineage>
</organism>
<gene>
    <name evidence="2" type="ORF">BSL78_25533</name>
</gene>
<protein>
    <recommendedName>
        <fullName evidence="1">BTB domain-containing protein</fullName>
    </recommendedName>
</protein>
<dbReference type="InterPro" id="IPR011333">
    <property type="entry name" value="SKP1/BTB/POZ_sf"/>
</dbReference>
<dbReference type="EMBL" id="MRZV01001473">
    <property type="protein sequence ID" value="PIK37626.1"/>
    <property type="molecule type" value="Genomic_DNA"/>
</dbReference>
<dbReference type="PROSITE" id="PS50097">
    <property type="entry name" value="BTB"/>
    <property type="match status" value="1"/>
</dbReference>
<evidence type="ECO:0000259" key="1">
    <source>
        <dbReference type="PROSITE" id="PS50097"/>
    </source>
</evidence>
<sequence>MARCIFKSQTGIMCICKNTTRINKYAGKKPVISVSATQNQKTSKENLSEKKEEKDMLTKVKCHSNGALSEKLGAFFNESHFHDVVLKLPNKEYKAHRLVLCVWSDYF</sequence>
<name>A0A2G8JPC7_STIJA</name>
<feature type="domain" description="BTB" evidence="1">
    <location>
        <begin position="82"/>
        <end position="107"/>
    </location>
</feature>
<evidence type="ECO:0000313" key="3">
    <source>
        <dbReference type="Proteomes" id="UP000230750"/>
    </source>
</evidence>